<comment type="caution">
    <text evidence="3">The sequence shown here is derived from an EMBL/GenBank/DDBJ whole genome shotgun (WGS) entry which is preliminary data.</text>
</comment>
<feature type="transmembrane region" description="Helical" evidence="1">
    <location>
        <begin position="6"/>
        <end position="27"/>
    </location>
</feature>
<dbReference type="STRING" id="227598.APY94_07420"/>
<dbReference type="RefSeq" id="WP_058939024.1">
    <property type="nucleotide sequence ID" value="NZ_LLYW01000025.1"/>
</dbReference>
<dbReference type="EMBL" id="LLYW01000025">
    <property type="protein sequence ID" value="KUH33090.1"/>
    <property type="molecule type" value="Genomic_DNA"/>
</dbReference>
<dbReference type="Gene3D" id="3.40.109.10">
    <property type="entry name" value="NADH Oxidase"/>
    <property type="match status" value="1"/>
</dbReference>
<feature type="domain" description="Nitroreductase" evidence="2">
    <location>
        <begin position="58"/>
        <end position="232"/>
    </location>
</feature>
<dbReference type="InterPro" id="IPR020051">
    <property type="entry name" value="SagB-type_dehydrogenase"/>
</dbReference>
<keyword evidence="4" id="KW-1185">Reference proteome</keyword>
<dbReference type="GO" id="GO:0016491">
    <property type="term" value="F:oxidoreductase activity"/>
    <property type="evidence" value="ECO:0007669"/>
    <property type="project" value="InterPro"/>
</dbReference>
<dbReference type="AlphaFoldDB" id="A0A100XXM4"/>
<dbReference type="OrthoDB" id="10206at2157"/>
<dbReference type="Proteomes" id="UP000053462">
    <property type="component" value="Unassembled WGS sequence"/>
</dbReference>
<keyword evidence="1" id="KW-0472">Membrane</keyword>
<sequence>MNIKRVSYLVIALVVVSSVLLFVKPYVIWREGGERISGEVVVLPEPRLTGEMSVEEAIAKRRSIRSYRNEPLTLEQLSQLLWAAQGITYSARKFRAAPSAGATYPFEVYVVAGNVEDLGPGVYRYDPFNHTLVLVKEGDYRRALQRAALDQSWVGRAAVDIVLVAYYERTTHYYGERGIRYVHMEAGHIGQNLYLQATALNLGIVAVGAFYDDQVAEIIGVEGVPLYIFPVGVPGG</sequence>
<dbReference type="Pfam" id="PF00881">
    <property type="entry name" value="Nitroreductase"/>
    <property type="match status" value="1"/>
</dbReference>
<proteinExistence type="predicted"/>
<keyword evidence="1" id="KW-1133">Transmembrane helix</keyword>
<reference evidence="3 4" key="1">
    <citation type="submission" date="2015-10" db="EMBL/GenBank/DDBJ databases">
        <title>Draft genome sequence of Thermococcus celericrescens strain DSM 17994.</title>
        <authorList>
            <person name="Hong S.-J."/>
            <person name="Park C.-E."/>
            <person name="Shin J.-H."/>
        </authorList>
    </citation>
    <scope>NUCLEOTIDE SEQUENCE [LARGE SCALE GENOMIC DNA]</scope>
    <source>
        <strain evidence="3 4">DSM 17994</strain>
    </source>
</reference>
<evidence type="ECO:0000313" key="4">
    <source>
        <dbReference type="Proteomes" id="UP000053462"/>
    </source>
</evidence>
<evidence type="ECO:0000256" key="1">
    <source>
        <dbReference type="SAM" id="Phobius"/>
    </source>
</evidence>
<dbReference type="PANTHER" id="PTHR43745:SF2">
    <property type="entry name" value="NITROREDUCTASE MJ1384-RELATED"/>
    <property type="match status" value="1"/>
</dbReference>
<dbReference type="InterPro" id="IPR000415">
    <property type="entry name" value="Nitroreductase-like"/>
</dbReference>
<organism evidence="3 4">
    <name type="scientific">Thermococcus celericrescens</name>
    <dbReference type="NCBI Taxonomy" id="227598"/>
    <lineage>
        <taxon>Archaea</taxon>
        <taxon>Methanobacteriati</taxon>
        <taxon>Methanobacteriota</taxon>
        <taxon>Thermococci</taxon>
        <taxon>Thermococcales</taxon>
        <taxon>Thermococcaceae</taxon>
        <taxon>Thermococcus</taxon>
    </lineage>
</organism>
<evidence type="ECO:0000313" key="3">
    <source>
        <dbReference type="EMBL" id="KUH33090.1"/>
    </source>
</evidence>
<keyword evidence="1" id="KW-0812">Transmembrane</keyword>
<dbReference type="NCBIfam" id="TIGR03605">
    <property type="entry name" value="antibiot_sagB"/>
    <property type="match status" value="1"/>
</dbReference>
<protein>
    <submittedName>
        <fullName evidence="3">Nitroreductase</fullName>
    </submittedName>
</protein>
<evidence type="ECO:0000259" key="2">
    <source>
        <dbReference type="Pfam" id="PF00881"/>
    </source>
</evidence>
<gene>
    <name evidence="3" type="ORF">APY94_07420</name>
</gene>
<name>A0A100XXM4_9EURY</name>
<dbReference type="InterPro" id="IPR029479">
    <property type="entry name" value="Nitroreductase"/>
</dbReference>
<dbReference type="PANTHER" id="PTHR43745">
    <property type="entry name" value="NITROREDUCTASE MJ1384-RELATED"/>
    <property type="match status" value="1"/>
</dbReference>
<accession>A0A100XXM4</accession>
<dbReference type="SUPFAM" id="SSF55469">
    <property type="entry name" value="FMN-dependent nitroreductase-like"/>
    <property type="match status" value="1"/>
</dbReference>
<dbReference type="InterPro" id="IPR052544">
    <property type="entry name" value="Bacteriocin_Proc_Enz"/>
</dbReference>
<dbReference type="CDD" id="cd02142">
    <property type="entry name" value="McbC_SagB-like_oxidoreductase"/>
    <property type="match status" value="1"/>
</dbReference>